<proteinExistence type="predicted"/>
<dbReference type="OrthoDB" id="9812340at2"/>
<comment type="caution">
    <text evidence="1">The sequence shown here is derived from an EMBL/GenBank/DDBJ whole genome shotgun (WGS) entry which is preliminary data.</text>
</comment>
<name>A0A328U4Q1_9BACL</name>
<dbReference type="Proteomes" id="UP000249260">
    <property type="component" value="Unassembled WGS sequence"/>
</dbReference>
<dbReference type="AlphaFoldDB" id="A0A328U4Q1"/>
<accession>A0A328U4Q1</accession>
<sequence length="98" mass="10992">MILVLVETVQLQNYMHTFISRPKVTCCLECHGLNKPVTNANFVIRDVTVQSIPLYACEDCGRKVIDAALFHAIEKVIHARGIVGEIMFSSLMKLDTTK</sequence>
<organism evidence="1 2">
    <name type="scientific">Paenibacillus montanisoli</name>
    <dbReference type="NCBI Taxonomy" id="2081970"/>
    <lineage>
        <taxon>Bacteria</taxon>
        <taxon>Bacillati</taxon>
        <taxon>Bacillota</taxon>
        <taxon>Bacilli</taxon>
        <taxon>Bacillales</taxon>
        <taxon>Paenibacillaceae</taxon>
        <taxon>Paenibacillus</taxon>
    </lineage>
</organism>
<dbReference type="RefSeq" id="WP_112882120.1">
    <property type="nucleotide sequence ID" value="NZ_QLUW01000002.1"/>
</dbReference>
<gene>
    <name evidence="1" type="ORF">DL346_10715</name>
</gene>
<evidence type="ECO:0008006" key="3">
    <source>
        <dbReference type="Google" id="ProtNLM"/>
    </source>
</evidence>
<evidence type="ECO:0000313" key="1">
    <source>
        <dbReference type="EMBL" id="RAP75895.1"/>
    </source>
</evidence>
<reference evidence="1 2" key="1">
    <citation type="submission" date="2018-06" db="EMBL/GenBank/DDBJ databases">
        <title>Paenibacillus montanisoli sp. nov., isolated from mountain area soil.</title>
        <authorList>
            <person name="Wu M."/>
        </authorList>
    </citation>
    <scope>NUCLEOTIDE SEQUENCE [LARGE SCALE GENOMIC DNA]</scope>
    <source>
        <strain evidence="1 2">RA17</strain>
    </source>
</reference>
<evidence type="ECO:0000313" key="2">
    <source>
        <dbReference type="Proteomes" id="UP000249260"/>
    </source>
</evidence>
<protein>
    <recommendedName>
        <fullName evidence="3">YgiT-type zinc finger protein</fullName>
    </recommendedName>
</protein>
<dbReference type="EMBL" id="QLUW01000002">
    <property type="protein sequence ID" value="RAP75895.1"/>
    <property type="molecule type" value="Genomic_DNA"/>
</dbReference>
<keyword evidence="2" id="KW-1185">Reference proteome</keyword>